<dbReference type="Gene3D" id="3.40.50.300">
    <property type="entry name" value="P-loop containing nucleotide triphosphate hydrolases"/>
    <property type="match status" value="1"/>
</dbReference>
<dbReference type="Pfam" id="PF00005">
    <property type="entry name" value="ABC_tran"/>
    <property type="match status" value="1"/>
</dbReference>
<dbReference type="InterPro" id="IPR017871">
    <property type="entry name" value="ABC_transporter-like_CS"/>
</dbReference>
<evidence type="ECO:0000313" key="12">
    <source>
        <dbReference type="Proteomes" id="UP001166585"/>
    </source>
</evidence>
<evidence type="ECO:0000256" key="2">
    <source>
        <dbReference type="ARBA" id="ARBA00005417"/>
    </source>
</evidence>
<comment type="subcellular location">
    <subcellularLocation>
        <location evidence="1">Cell membrane</location>
        <topology evidence="1">Multi-pass membrane protein</topology>
    </subcellularLocation>
</comment>
<dbReference type="InterPro" id="IPR011527">
    <property type="entry name" value="ABC1_TM_dom"/>
</dbReference>
<dbReference type="InterPro" id="IPR036640">
    <property type="entry name" value="ABC1_TM_sf"/>
</dbReference>
<dbReference type="Proteomes" id="UP001166585">
    <property type="component" value="Unassembled WGS sequence"/>
</dbReference>
<dbReference type="PANTHER" id="PTHR24221:SF203">
    <property type="entry name" value="ATP-BINDING_PERMEASE FUSION ABC TRANSPORTER-RELATED"/>
    <property type="match status" value="1"/>
</dbReference>
<evidence type="ECO:0000256" key="4">
    <source>
        <dbReference type="ARBA" id="ARBA00022741"/>
    </source>
</evidence>
<protein>
    <submittedName>
        <fullName evidence="11">ABC transporter ATP-binding protein</fullName>
    </submittedName>
</protein>
<dbReference type="InterPro" id="IPR003593">
    <property type="entry name" value="AAA+_ATPase"/>
</dbReference>
<keyword evidence="6 8" id="KW-1133">Transmembrane helix</keyword>
<dbReference type="PROSITE" id="PS00211">
    <property type="entry name" value="ABC_TRANSPORTER_1"/>
    <property type="match status" value="1"/>
</dbReference>
<name>A0ABS5RA75_9HYPH</name>
<accession>A0ABS5RA75</accession>
<feature type="domain" description="ABC transmembrane type-1" evidence="10">
    <location>
        <begin position="44"/>
        <end position="327"/>
    </location>
</feature>
<dbReference type="RefSeq" id="WP_213756525.1">
    <property type="nucleotide sequence ID" value="NZ_JAHCQH010000020.1"/>
</dbReference>
<dbReference type="PANTHER" id="PTHR24221">
    <property type="entry name" value="ATP-BINDING CASSETTE SUB-FAMILY B"/>
    <property type="match status" value="1"/>
</dbReference>
<feature type="transmembrane region" description="Helical" evidence="8">
    <location>
        <begin position="166"/>
        <end position="182"/>
    </location>
</feature>
<dbReference type="InterPro" id="IPR003439">
    <property type="entry name" value="ABC_transporter-like_ATP-bd"/>
</dbReference>
<dbReference type="InterPro" id="IPR039421">
    <property type="entry name" value="Type_1_exporter"/>
</dbReference>
<evidence type="ECO:0000256" key="1">
    <source>
        <dbReference type="ARBA" id="ARBA00004651"/>
    </source>
</evidence>
<evidence type="ECO:0000256" key="6">
    <source>
        <dbReference type="ARBA" id="ARBA00022989"/>
    </source>
</evidence>
<dbReference type="SUPFAM" id="SSF52540">
    <property type="entry name" value="P-loop containing nucleoside triphosphate hydrolases"/>
    <property type="match status" value="1"/>
</dbReference>
<dbReference type="Gene3D" id="1.20.1560.10">
    <property type="entry name" value="ABC transporter type 1, transmembrane domain"/>
    <property type="match status" value="1"/>
</dbReference>
<keyword evidence="7 8" id="KW-0472">Membrane</keyword>
<evidence type="ECO:0000256" key="3">
    <source>
        <dbReference type="ARBA" id="ARBA00022692"/>
    </source>
</evidence>
<feature type="transmembrane region" description="Helical" evidence="8">
    <location>
        <begin position="188"/>
        <end position="207"/>
    </location>
</feature>
<reference evidence="11" key="1">
    <citation type="submission" date="2021-05" db="EMBL/GenBank/DDBJ databases">
        <authorList>
            <person name="Sun Q."/>
            <person name="Inoue M."/>
        </authorList>
    </citation>
    <scope>NUCLEOTIDE SEQUENCE</scope>
    <source>
        <strain evidence="11">VKM B-3255</strain>
    </source>
</reference>
<keyword evidence="12" id="KW-1185">Reference proteome</keyword>
<dbReference type="SUPFAM" id="SSF90123">
    <property type="entry name" value="ABC transporter transmembrane region"/>
    <property type="match status" value="1"/>
</dbReference>
<dbReference type="InterPro" id="IPR027417">
    <property type="entry name" value="P-loop_NTPase"/>
</dbReference>
<dbReference type="Pfam" id="PF00664">
    <property type="entry name" value="ABC_membrane"/>
    <property type="match status" value="1"/>
</dbReference>
<evidence type="ECO:0000313" key="11">
    <source>
        <dbReference type="EMBL" id="MBS9478571.1"/>
    </source>
</evidence>
<comment type="caution">
    <text evidence="11">The sequence shown here is derived from an EMBL/GenBank/DDBJ whole genome shotgun (WGS) entry which is preliminary data.</text>
</comment>
<comment type="similarity">
    <text evidence="2">Belongs to the ABC transporter superfamily.</text>
</comment>
<evidence type="ECO:0000256" key="5">
    <source>
        <dbReference type="ARBA" id="ARBA00022840"/>
    </source>
</evidence>
<feature type="transmembrane region" description="Helical" evidence="8">
    <location>
        <begin position="272"/>
        <end position="295"/>
    </location>
</feature>
<evidence type="ECO:0000256" key="7">
    <source>
        <dbReference type="ARBA" id="ARBA00023136"/>
    </source>
</evidence>
<keyword evidence="3 8" id="KW-0812">Transmembrane</keyword>
<feature type="domain" description="ABC transporter" evidence="9">
    <location>
        <begin position="365"/>
        <end position="604"/>
    </location>
</feature>
<feature type="transmembrane region" description="Helical" evidence="8">
    <location>
        <begin position="84"/>
        <end position="101"/>
    </location>
</feature>
<keyword evidence="5 11" id="KW-0067">ATP-binding</keyword>
<evidence type="ECO:0000259" key="9">
    <source>
        <dbReference type="PROSITE" id="PS50893"/>
    </source>
</evidence>
<evidence type="ECO:0000256" key="8">
    <source>
        <dbReference type="SAM" id="Phobius"/>
    </source>
</evidence>
<dbReference type="PROSITE" id="PS50929">
    <property type="entry name" value="ABC_TM1F"/>
    <property type="match status" value="1"/>
</dbReference>
<organism evidence="11 12">
    <name type="scientific">Ancylobacter radicis</name>
    <dbReference type="NCBI Taxonomy" id="2836179"/>
    <lineage>
        <taxon>Bacteria</taxon>
        <taxon>Pseudomonadati</taxon>
        <taxon>Pseudomonadota</taxon>
        <taxon>Alphaproteobacteria</taxon>
        <taxon>Hyphomicrobiales</taxon>
        <taxon>Xanthobacteraceae</taxon>
        <taxon>Ancylobacter</taxon>
    </lineage>
</organism>
<proteinExistence type="inferred from homology"/>
<dbReference type="PROSITE" id="PS50893">
    <property type="entry name" value="ABC_TRANSPORTER_2"/>
    <property type="match status" value="1"/>
</dbReference>
<evidence type="ECO:0000259" key="10">
    <source>
        <dbReference type="PROSITE" id="PS50929"/>
    </source>
</evidence>
<dbReference type="GO" id="GO:0005524">
    <property type="term" value="F:ATP binding"/>
    <property type="evidence" value="ECO:0007669"/>
    <property type="project" value="UniProtKB-KW"/>
</dbReference>
<keyword evidence="4" id="KW-0547">Nucleotide-binding</keyword>
<gene>
    <name evidence="11" type="ORF">KIP89_15765</name>
</gene>
<dbReference type="EMBL" id="JAHCQH010000020">
    <property type="protein sequence ID" value="MBS9478571.1"/>
    <property type="molecule type" value="Genomic_DNA"/>
</dbReference>
<feature type="transmembrane region" description="Helical" evidence="8">
    <location>
        <begin position="41"/>
        <end position="64"/>
    </location>
</feature>
<sequence length="622" mass="68344">MFTRLFAFFENRLDPFRDAAIMRPPEGLLAFYWHFVRQTGWVFVAALGAAFLVAIVEVSLFRYIGQIVDLLQNSSPATLFADQGGLLIWMAFVVVIARPLCNALHDLLVRQTITANVGSLIRWQSYRWVVRQSLGYFQSDFAGRIAQRVLQAGPALRGSVVEVIDALWYVSVYAISAVVLFAEADWRLAVPMVAWIGLYVLALSRFVPKVRHLSKTTSEANSLLSGRIVDSYTNMMTVKLFAHGDREDSYVREALDRHNGAFKAQQRQITRMALTVSVLNSCMLGAIGGLGIWLWSIEAINLGAIALSTGLAIRITNMSGWIMWVVTGVFENVGTVQEAILTIARPHTVIDRAQAPALKVPAGEIRFEDVSFHYGKGSGVIDHLSLAIRPGERVGLVGPSGAGKSTLMSLLLRFYDTEAGRVLIDGQDVSAVSQETLRARIGVVTQDTSLMHRSVRDNIRYGRPDADEASIWEAARRAHADGFITTLTDPQGRVGLDAHVGERGVKLSGGQRQRIAIARVLLKDAPILVLDEATSALDSEVEAAIQSNLDELMAGKTVIAIAHRLSTIARMDRLVVMEHGRIVETGTHAELVAQGGLYARLWQRQSGGFLDADEMERDLAAE</sequence>
<dbReference type="SMART" id="SM00382">
    <property type="entry name" value="AAA"/>
    <property type="match status" value="1"/>
</dbReference>